<proteinExistence type="predicted"/>
<feature type="domain" description="Response regulatory" evidence="5">
    <location>
        <begin position="4"/>
        <end position="119"/>
    </location>
</feature>
<dbReference type="GO" id="GO:0043709">
    <property type="term" value="P:cell adhesion involved in single-species biofilm formation"/>
    <property type="evidence" value="ECO:0007669"/>
    <property type="project" value="TreeGrafter"/>
</dbReference>
<dbReference type="SMART" id="SM00267">
    <property type="entry name" value="GGDEF"/>
    <property type="match status" value="1"/>
</dbReference>
<dbReference type="InterPro" id="IPR050469">
    <property type="entry name" value="Diguanylate_Cyclase"/>
</dbReference>
<comment type="caution">
    <text evidence="4">Lacks conserved residue(s) required for the propagation of feature annotation.</text>
</comment>
<gene>
    <name evidence="7" type="ORF">H8B19_11725</name>
</gene>
<keyword evidence="4" id="KW-0597">Phosphoprotein</keyword>
<dbReference type="FunFam" id="3.30.70.270:FF:000001">
    <property type="entry name" value="Diguanylate cyclase domain protein"/>
    <property type="match status" value="1"/>
</dbReference>
<dbReference type="InterPro" id="IPR011006">
    <property type="entry name" value="CheY-like_superfamily"/>
</dbReference>
<dbReference type="Gene3D" id="3.30.70.270">
    <property type="match status" value="1"/>
</dbReference>
<dbReference type="Gene3D" id="3.40.50.2300">
    <property type="match status" value="2"/>
</dbReference>
<dbReference type="RefSeq" id="WP_186507076.1">
    <property type="nucleotide sequence ID" value="NZ_JACNEP010000008.1"/>
</dbReference>
<evidence type="ECO:0000256" key="4">
    <source>
        <dbReference type="PROSITE-ProRule" id="PRU00169"/>
    </source>
</evidence>
<dbReference type="GO" id="GO:1902201">
    <property type="term" value="P:negative regulation of bacterial-type flagellum-dependent cell motility"/>
    <property type="evidence" value="ECO:0007669"/>
    <property type="project" value="TreeGrafter"/>
</dbReference>
<dbReference type="PROSITE" id="PS50110">
    <property type="entry name" value="RESPONSE_REGULATORY"/>
    <property type="match status" value="2"/>
</dbReference>
<dbReference type="PANTHER" id="PTHR45138:SF9">
    <property type="entry name" value="DIGUANYLATE CYCLASE DGCM-RELATED"/>
    <property type="match status" value="1"/>
</dbReference>
<evidence type="ECO:0000256" key="1">
    <source>
        <dbReference type="ARBA" id="ARBA00001946"/>
    </source>
</evidence>
<dbReference type="InterPro" id="IPR029787">
    <property type="entry name" value="Nucleotide_cyclase"/>
</dbReference>
<comment type="cofactor">
    <cofactor evidence="1">
        <name>Mg(2+)</name>
        <dbReference type="ChEBI" id="CHEBI:18420"/>
    </cofactor>
</comment>
<protein>
    <recommendedName>
        <fullName evidence="2">diguanylate cyclase</fullName>
        <ecNumber evidence="2">2.7.7.65</ecNumber>
    </recommendedName>
</protein>
<evidence type="ECO:0000313" key="7">
    <source>
        <dbReference type="EMBL" id="MBC3766547.1"/>
    </source>
</evidence>
<dbReference type="PANTHER" id="PTHR45138">
    <property type="entry name" value="REGULATORY COMPONENTS OF SENSORY TRANSDUCTION SYSTEM"/>
    <property type="match status" value="1"/>
</dbReference>
<dbReference type="SUPFAM" id="SSF55073">
    <property type="entry name" value="Nucleotide cyclase"/>
    <property type="match status" value="1"/>
</dbReference>
<dbReference type="Pfam" id="PF00990">
    <property type="entry name" value="GGDEF"/>
    <property type="match status" value="1"/>
</dbReference>
<dbReference type="NCBIfam" id="TIGR00254">
    <property type="entry name" value="GGDEF"/>
    <property type="match status" value="1"/>
</dbReference>
<dbReference type="PROSITE" id="PS50887">
    <property type="entry name" value="GGDEF"/>
    <property type="match status" value="1"/>
</dbReference>
<comment type="caution">
    <text evidence="7">The sequence shown here is derived from an EMBL/GenBank/DDBJ whole genome shotgun (WGS) entry which is preliminary data.</text>
</comment>
<keyword evidence="8" id="KW-1185">Reference proteome</keyword>
<feature type="domain" description="Response regulatory" evidence="5">
    <location>
        <begin position="127"/>
        <end position="244"/>
    </location>
</feature>
<evidence type="ECO:0000256" key="3">
    <source>
        <dbReference type="ARBA" id="ARBA00034247"/>
    </source>
</evidence>
<dbReference type="SMART" id="SM00448">
    <property type="entry name" value="REC"/>
    <property type="match status" value="2"/>
</dbReference>
<comment type="catalytic activity">
    <reaction evidence="3">
        <text>2 GTP = 3',3'-c-di-GMP + 2 diphosphate</text>
        <dbReference type="Rhea" id="RHEA:24898"/>
        <dbReference type="ChEBI" id="CHEBI:33019"/>
        <dbReference type="ChEBI" id="CHEBI:37565"/>
        <dbReference type="ChEBI" id="CHEBI:58805"/>
        <dbReference type="EC" id="2.7.7.65"/>
    </reaction>
</comment>
<dbReference type="Proteomes" id="UP000601768">
    <property type="component" value="Unassembled WGS sequence"/>
</dbReference>
<dbReference type="AlphaFoldDB" id="A0A8J6IVA0"/>
<feature type="domain" description="GGDEF" evidence="6">
    <location>
        <begin position="284"/>
        <end position="412"/>
    </location>
</feature>
<evidence type="ECO:0000256" key="2">
    <source>
        <dbReference type="ARBA" id="ARBA00012528"/>
    </source>
</evidence>
<dbReference type="EC" id="2.7.7.65" evidence="2"/>
<evidence type="ECO:0000313" key="8">
    <source>
        <dbReference type="Proteomes" id="UP000601768"/>
    </source>
</evidence>
<evidence type="ECO:0000259" key="6">
    <source>
        <dbReference type="PROSITE" id="PS50887"/>
    </source>
</evidence>
<reference evidence="7" key="1">
    <citation type="journal article" date="2018" name="Int. J. Syst. Evol. Microbiol.">
        <title>Neptunicella marina gen. nov., sp. nov., isolated from surface seawater.</title>
        <authorList>
            <person name="Liu X."/>
            <person name="Lai Q."/>
            <person name="Du Y."/>
            <person name="Zhang X."/>
            <person name="Liu Z."/>
            <person name="Sun F."/>
            <person name="Shao Z."/>
        </authorList>
    </citation>
    <scope>NUCLEOTIDE SEQUENCE</scope>
    <source>
        <strain evidence="7">S27-2</strain>
    </source>
</reference>
<accession>A0A8J6IVA0</accession>
<dbReference type="SUPFAM" id="SSF52172">
    <property type="entry name" value="CheY-like"/>
    <property type="match status" value="2"/>
</dbReference>
<dbReference type="InterPro" id="IPR043128">
    <property type="entry name" value="Rev_trsase/Diguanyl_cyclase"/>
</dbReference>
<dbReference type="GO" id="GO:0000160">
    <property type="term" value="P:phosphorelay signal transduction system"/>
    <property type="evidence" value="ECO:0007669"/>
    <property type="project" value="InterPro"/>
</dbReference>
<feature type="modified residue" description="4-aspartylphosphate" evidence="4">
    <location>
        <position position="56"/>
    </location>
</feature>
<sequence length="412" mass="46873">MPTKVLVIEDSTTITRVLQRVVEKAGYEAVCASSLFQARHLFDQDMPESFLCAIVDFHLPDAPMGESIDFTIESYIPTIVVTGREDEETREIIVSKPIVDYFTKGNNQFYEYLSRLLVRLQKNKQIGILVAEGSRQQRNKTLALLQRHNFVTYAASTAEDARNQLAQHKDIRLLITTNDLPDASGMELVDEMRVRYSKEELCIIGLSDRDHRKQSANFIKSGANDYLTRPFYLEEFFCRVMQNIEYIENIEALHRAANSDYLTGLFNRRYFFQKTENHAQQSNEPACIALMDIDYFKNINDTYGHDAGDMVLKTIANLIIGHFAAYIPARMGGEEFCVYLPQITIEQAKDLIEQFRMQVESLSIPFAGNQLSCTISIGLTDQFNGSVTDMLSRADALLYQAKEAGRNQLVCG</sequence>
<dbReference type="InterPro" id="IPR001789">
    <property type="entry name" value="Sig_transdc_resp-reg_receiver"/>
</dbReference>
<organism evidence="7 8">
    <name type="scientific">Neptunicella marina</name>
    <dbReference type="NCBI Taxonomy" id="2125989"/>
    <lineage>
        <taxon>Bacteria</taxon>
        <taxon>Pseudomonadati</taxon>
        <taxon>Pseudomonadota</taxon>
        <taxon>Gammaproteobacteria</taxon>
        <taxon>Alteromonadales</taxon>
        <taxon>Alteromonadaceae</taxon>
        <taxon>Neptunicella</taxon>
    </lineage>
</organism>
<reference evidence="7" key="2">
    <citation type="submission" date="2020-08" db="EMBL/GenBank/DDBJ databases">
        <authorList>
            <person name="Lai Q."/>
        </authorList>
    </citation>
    <scope>NUCLEOTIDE SEQUENCE</scope>
    <source>
        <strain evidence="7">S27-2</strain>
    </source>
</reference>
<dbReference type="InterPro" id="IPR000160">
    <property type="entry name" value="GGDEF_dom"/>
</dbReference>
<evidence type="ECO:0000259" key="5">
    <source>
        <dbReference type="PROSITE" id="PS50110"/>
    </source>
</evidence>
<dbReference type="GO" id="GO:0005886">
    <property type="term" value="C:plasma membrane"/>
    <property type="evidence" value="ECO:0007669"/>
    <property type="project" value="TreeGrafter"/>
</dbReference>
<dbReference type="CDD" id="cd01949">
    <property type="entry name" value="GGDEF"/>
    <property type="match status" value="1"/>
</dbReference>
<dbReference type="EMBL" id="JACNEP010000008">
    <property type="protein sequence ID" value="MBC3766547.1"/>
    <property type="molecule type" value="Genomic_DNA"/>
</dbReference>
<dbReference type="GO" id="GO:0052621">
    <property type="term" value="F:diguanylate cyclase activity"/>
    <property type="evidence" value="ECO:0007669"/>
    <property type="project" value="UniProtKB-EC"/>
</dbReference>
<name>A0A8J6IVA0_9ALTE</name>
<dbReference type="Pfam" id="PF00072">
    <property type="entry name" value="Response_reg"/>
    <property type="match status" value="1"/>
</dbReference>